<gene>
    <name evidence="7" type="ORF">TCHU04912_LOCUS11772</name>
</gene>
<comment type="similarity">
    <text evidence="5">Belongs to the patatin family.</text>
</comment>
<dbReference type="PANTHER" id="PTHR14226:SF64">
    <property type="entry name" value="PNPLA DOMAIN-CONTAINING PROTEIN"/>
    <property type="match status" value="1"/>
</dbReference>
<feature type="short sequence motif" description="GXGXXG" evidence="4">
    <location>
        <begin position="174"/>
        <end position="179"/>
    </location>
</feature>
<evidence type="ECO:0000259" key="6">
    <source>
        <dbReference type="PROSITE" id="PS51635"/>
    </source>
</evidence>
<name>A0A7S1SUM6_9CHLO</name>
<evidence type="ECO:0000256" key="3">
    <source>
        <dbReference type="ARBA" id="ARBA00023098"/>
    </source>
</evidence>
<dbReference type="Gene3D" id="3.40.1090.10">
    <property type="entry name" value="Cytosolic phospholipase A2 catalytic domain"/>
    <property type="match status" value="1"/>
</dbReference>
<keyword evidence="2 4" id="KW-0442">Lipid degradation</keyword>
<comment type="caution">
    <text evidence="4">Lacks conserved residue(s) required for the propagation of feature annotation.</text>
</comment>
<evidence type="ECO:0000313" key="7">
    <source>
        <dbReference type="EMBL" id="CAD9209533.1"/>
    </source>
</evidence>
<feature type="active site" description="Nucleophile" evidence="4">
    <location>
        <position position="205"/>
    </location>
</feature>
<dbReference type="EC" id="3.1.1.-" evidence="5"/>
<dbReference type="GO" id="GO:0016298">
    <property type="term" value="F:lipase activity"/>
    <property type="evidence" value="ECO:0007669"/>
    <property type="project" value="UniProtKB-ARBA"/>
</dbReference>
<dbReference type="SUPFAM" id="SSF52151">
    <property type="entry name" value="FabD/lysophospholipase-like"/>
    <property type="match status" value="1"/>
</dbReference>
<reference evidence="7" key="1">
    <citation type="submission" date="2021-01" db="EMBL/GenBank/DDBJ databases">
        <authorList>
            <person name="Corre E."/>
            <person name="Pelletier E."/>
            <person name="Niang G."/>
            <person name="Scheremetjew M."/>
            <person name="Finn R."/>
            <person name="Kale V."/>
            <person name="Holt S."/>
            <person name="Cochrane G."/>
            <person name="Meng A."/>
            <person name="Brown T."/>
            <person name="Cohen L."/>
        </authorList>
    </citation>
    <scope>NUCLEOTIDE SEQUENCE</scope>
    <source>
        <strain evidence="7">PLY429</strain>
    </source>
</reference>
<dbReference type="PANTHER" id="PTHR14226">
    <property type="entry name" value="NEUROPATHY TARGET ESTERASE/SWISS CHEESE D.MELANOGASTER"/>
    <property type="match status" value="1"/>
</dbReference>
<sequence>MLAEVRTITASALRCLAKNRSLMLSRAAAFPVGERCRGGGVPHSHSSPSSSLQTASVRTSTFRVAGHHQHYGRPTVPRQMGILRQYLSPTVPALLSRHGWNPNRATTTGFGPDLTSGADVARRHWAEEEEAVRKVPLGHQRIHPALQLIVDRARSGSEPGTRSDAFKLGLVVEGGGMRGSVTAGMLAALHDLGLQRVFDSVYGSSAGAINLTYFLTGQREGVDIYADMLSNRDFIDLSRLFMRSAGPVLDLSFLLDKVMKEDVPLQWERVLSHDIPLKAVASCVRTLQPVLLDQFLDATDLLTCLRASANVPGIAGSPINHRGHSLVDAAVFEPVPFPAAVADGCTHVLVLCSRPDPTRLRIGPLRGRLNRALAEVVRKAVLSPSYMKPAWETRLVHDSQVGMTIDEILFMSMDEAGPAPPLCDDSFVFPLFPGPAASFAPLCTDADTIRAGVREGSDTVHRAFQHLL</sequence>
<dbReference type="EMBL" id="HBGG01022670">
    <property type="protein sequence ID" value="CAD9209533.1"/>
    <property type="molecule type" value="Transcribed_RNA"/>
</dbReference>
<keyword evidence="3 4" id="KW-0443">Lipid metabolism</keyword>
<proteinExistence type="inferred from homology"/>
<evidence type="ECO:0000256" key="1">
    <source>
        <dbReference type="ARBA" id="ARBA00022801"/>
    </source>
</evidence>
<protein>
    <recommendedName>
        <fullName evidence="5">Patatin</fullName>
        <ecNumber evidence="5">3.1.1.-</ecNumber>
    </recommendedName>
</protein>
<organism evidence="7">
    <name type="scientific">Tetraselmis chuii</name>
    <dbReference type="NCBI Taxonomy" id="63592"/>
    <lineage>
        <taxon>Eukaryota</taxon>
        <taxon>Viridiplantae</taxon>
        <taxon>Chlorophyta</taxon>
        <taxon>core chlorophytes</taxon>
        <taxon>Chlorodendrophyceae</taxon>
        <taxon>Chlorodendrales</taxon>
        <taxon>Chlorodendraceae</taxon>
        <taxon>Tetraselmis</taxon>
    </lineage>
</organism>
<comment type="domain">
    <text evidence="5">The nitrogen atoms of the two glycine residues in the GGXR motif define the oxyanion hole, and stabilize the oxyanion that forms during the nucleophilic attack by the catalytic serine during substrate cleavage.</text>
</comment>
<feature type="short sequence motif" description="GXSXG" evidence="4">
    <location>
        <begin position="203"/>
        <end position="207"/>
    </location>
</feature>
<evidence type="ECO:0000256" key="5">
    <source>
        <dbReference type="RuleBase" id="RU361262"/>
    </source>
</evidence>
<comment type="function">
    <text evidence="5">Lipolytic acyl hydrolase (LAH).</text>
</comment>
<dbReference type="InterPro" id="IPR016035">
    <property type="entry name" value="Acyl_Trfase/lysoPLipase"/>
</dbReference>
<dbReference type="PROSITE" id="PS51635">
    <property type="entry name" value="PNPLA"/>
    <property type="match status" value="1"/>
</dbReference>
<dbReference type="GO" id="GO:0016042">
    <property type="term" value="P:lipid catabolic process"/>
    <property type="evidence" value="ECO:0007669"/>
    <property type="project" value="UniProtKB-UniRule"/>
</dbReference>
<dbReference type="GO" id="GO:0052689">
    <property type="term" value="F:carboxylic ester hydrolase activity"/>
    <property type="evidence" value="ECO:0007669"/>
    <property type="project" value="UniProtKB-ARBA"/>
</dbReference>
<feature type="domain" description="PNPLA" evidence="6">
    <location>
        <begin position="170"/>
        <end position="341"/>
    </location>
</feature>
<keyword evidence="1 4" id="KW-0378">Hydrolase</keyword>
<evidence type="ECO:0000256" key="4">
    <source>
        <dbReference type="PROSITE-ProRule" id="PRU01161"/>
    </source>
</evidence>
<dbReference type="Pfam" id="PF01734">
    <property type="entry name" value="Patatin"/>
    <property type="match status" value="1"/>
</dbReference>
<dbReference type="AlphaFoldDB" id="A0A7S1SUM6"/>
<dbReference type="InterPro" id="IPR050301">
    <property type="entry name" value="NTE"/>
</dbReference>
<feature type="active site" description="Proton acceptor" evidence="4">
    <location>
        <position position="328"/>
    </location>
</feature>
<evidence type="ECO:0000256" key="2">
    <source>
        <dbReference type="ARBA" id="ARBA00022963"/>
    </source>
</evidence>
<dbReference type="InterPro" id="IPR002641">
    <property type="entry name" value="PNPLA_dom"/>
</dbReference>
<accession>A0A7S1SUM6</accession>